<dbReference type="EMBL" id="UGQE01000001">
    <property type="protein sequence ID" value="STZ10026.1"/>
    <property type="molecule type" value="Genomic_DNA"/>
</dbReference>
<feature type="transmembrane region" description="Helical" evidence="5">
    <location>
        <begin position="60"/>
        <end position="80"/>
    </location>
</feature>
<dbReference type="InterPro" id="IPR000620">
    <property type="entry name" value="EamA_dom"/>
</dbReference>
<evidence type="ECO:0000256" key="1">
    <source>
        <dbReference type="ARBA" id="ARBA00004141"/>
    </source>
</evidence>
<feature type="domain" description="EamA" evidence="6">
    <location>
        <begin position="145"/>
        <end position="281"/>
    </location>
</feature>
<accession>A0A1S9ZU29</accession>
<keyword evidence="3 5" id="KW-1133">Transmembrane helix</keyword>
<gene>
    <name evidence="8" type="primary">eamA</name>
    <name evidence="7" type="ORF">B0181_11375</name>
    <name evidence="8" type="ORF">NCTC10293_00348</name>
</gene>
<dbReference type="PANTHER" id="PTHR32322:SF9">
    <property type="entry name" value="AMINO-ACID METABOLITE EFFLUX PUMP-RELATED"/>
    <property type="match status" value="1"/>
</dbReference>
<evidence type="ECO:0000313" key="10">
    <source>
        <dbReference type="Proteomes" id="UP000255279"/>
    </source>
</evidence>
<evidence type="ECO:0000259" key="6">
    <source>
        <dbReference type="Pfam" id="PF00892"/>
    </source>
</evidence>
<feature type="transmembrane region" description="Helical" evidence="5">
    <location>
        <begin position="86"/>
        <end position="108"/>
    </location>
</feature>
<feature type="transmembrane region" description="Helical" evidence="5">
    <location>
        <begin position="120"/>
        <end position="137"/>
    </location>
</feature>
<evidence type="ECO:0000313" key="7">
    <source>
        <dbReference type="EMBL" id="OOR87016.1"/>
    </source>
</evidence>
<feature type="transmembrane region" description="Helical" evidence="5">
    <location>
        <begin position="174"/>
        <end position="194"/>
    </location>
</feature>
<dbReference type="STRING" id="34060.B0181_11375"/>
<name>A0A1S9ZU29_9GAMM</name>
<dbReference type="GO" id="GO:0016020">
    <property type="term" value="C:membrane"/>
    <property type="evidence" value="ECO:0007669"/>
    <property type="project" value="UniProtKB-SubCell"/>
</dbReference>
<evidence type="ECO:0000256" key="5">
    <source>
        <dbReference type="SAM" id="Phobius"/>
    </source>
</evidence>
<keyword evidence="9" id="KW-1185">Reference proteome</keyword>
<evidence type="ECO:0000256" key="2">
    <source>
        <dbReference type="ARBA" id="ARBA00022692"/>
    </source>
</evidence>
<dbReference type="Proteomes" id="UP000255279">
    <property type="component" value="Unassembled WGS sequence"/>
</dbReference>
<dbReference type="InterPro" id="IPR037185">
    <property type="entry name" value="EmrE-like"/>
</dbReference>
<comment type="subcellular location">
    <subcellularLocation>
        <location evidence="1">Membrane</location>
        <topology evidence="1">Multi-pass membrane protein</topology>
    </subcellularLocation>
</comment>
<feature type="transmembrane region" description="Helical" evidence="5">
    <location>
        <begin position="35"/>
        <end position="53"/>
    </location>
</feature>
<dbReference type="AlphaFoldDB" id="A0A1S9ZU29"/>
<reference evidence="7 9" key="1">
    <citation type="submission" date="2017-02" db="EMBL/GenBank/DDBJ databases">
        <title>Draft genome sequence of Moraxella caviae CCUG 355 type strain.</title>
        <authorList>
            <person name="Engstrom-Jakobsson H."/>
            <person name="Salva-Serra F."/>
            <person name="Thorell K."/>
            <person name="Gonzales-Siles L."/>
            <person name="Karlsson R."/>
            <person name="Boulund F."/>
            <person name="Engstrand L."/>
            <person name="Moore E."/>
        </authorList>
    </citation>
    <scope>NUCLEOTIDE SEQUENCE [LARGE SCALE GENOMIC DNA]</scope>
    <source>
        <strain evidence="7 9">CCUG 355</strain>
    </source>
</reference>
<dbReference type="OrthoDB" id="7158585at2"/>
<evidence type="ECO:0000256" key="3">
    <source>
        <dbReference type="ARBA" id="ARBA00022989"/>
    </source>
</evidence>
<protein>
    <submittedName>
        <fullName evidence="8">Probable amino-acid metabolite efflux pump</fullName>
    </submittedName>
</protein>
<evidence type="ECO:0000313" key="8">
    <source>
        <dbReference type="EMBL" id="STZ10026.1"/>
    </source>
</evidence>
<dbReference type="PANTHER" id="PTHR32322">
    <property type="entry name" value="INNER MEMBRANE TRANSPORTER"/>
    <property type="match status" value="1"/>
</dbReference>
<sequence>MNLTTKDTVLAAAVIFLWGINFIFIKYALADLSPMVLGMARFVLMIFPAIFFIKRPNVPALLLFLYGATISFGQFGLTFIAVDMGLATGLVAILVQSQVFFTILLSALLYKEGIAKHQRLALVLSVAGLLLIGIGQAKGVPLMAAVWAAIGAGLSWAMGNLIVKKLGAINPLSLVIWGNLSALALFTITSLVLYGADGIAHEISNISTKGIIGVAFLVYVAGLFGYAGWGSLLSRYPSAKITPLALCLPVISLIVGAIVLHERLNFYHLSGAAVVMIALVVQVFGGRWLQGR</sequence>
<feature type="domain" description="EamA" evidence="6">
    <location>
        <begin position="9"/>
        <end position="133"/>
    </location>
</feature>
<dbReference type="RefSeq" id="WP_078277598.1">
    <property type="nucleotide sequence ID" value="NZ_CAACXO010000074.1"/>
</dbReference>
<keyword evidence="4 5" id="KW-0472">Membrane</keyword>
<dbReference type="Pfam" id="PF00892">
    <property type="entry name" value="EamA"/>
    <property type="match status" value="2"/>
</dbReference>
<dbReference type="EMBL" id="MUXU01000093">
    <property type="protein sequence ID" value="OOR87016.1"/>
    <property type="molecule type" value="Genomic_DNA"/>
</dbReference>
<evidence type="ECO:0000256" key="4">
    <source>
        <dbReference type="ARBA" id="ARBA00023136"/>
    </source>
</evidence>
<evidence type="ECO:0000313" key="9">
    <source>
        <dbReference type="Proteomes" id="UP000190435"/>
    </source>
</evidence>
<feature type="transmembrane region" description="Helical" evidence="5">
    <location>
        <begin position="266"/>
        <end position="289"/>
    </location>
</feature>
<dbReference type="InterPro" id="IPR050638">
    <property type="entry name" value="AA-Vitamin_Transporters"/>
</dbReference>
<feature type="transmembrane region" description="Helical" evidence="5">
    <location>
        <begin position="241"/>
        <end position="260"/>
    </location>
</feature>
<organism evidence="7 9">
    <name type="scientific">Moraxella caviae</name>
    <dbReference type="NCBI Taxonomy" id="34060"/>
    <lineage>
        <taxon>Bacteria</taxon>
        <taxon>Pseudomonadati</taxon>
        <taxon>Pseudomonadota</taxon>
        <taxon>Gammaproteobacteria</taxon>
        <taxon>Moraxellales</taxon>
        <taxon>Moraxellaceae</taxon>
        <taxon>Moraxella</taxon>
    </lineage>
</organism>
<keyword evidence="2 5" id="KW-0812">Transmembrane</keyword>
<reference evidence="8 10" key="2">
    <citation type="submission" date="2018-06" db="EMBL/GenBank/DDBJ databases">
        <authorList>
            <consortium name="Pathogen Informatics"/>
            <person name="Doyle S."/>
        </authorList>
    </citation>
    <scope>NUCLEOTIDE SEQUENCE [LARGE SCALE GENOMIC DNA]</scope>
    <source>
        <strain evidence="8 10">NCTC10293</strain>
    </source>
</reference>
<feature type="transmembrane region" description="Helical" evidence="5">
    <location>
        <begin position="143"/>
        <end position="162"/>
    </location>
</feature>
<proteinExistence type="predicted"/>
<dbReference type="SUPFAM" id="SSF103481">
    <property type="entry name" value="Multidrug resistance efflux transporter EmrE"/>
    <property type="match status" value="2"/>
</dbReference>
<feature type="transmembrane region" description="Helical" evidence="5">
    <location>
        <begin position="9"/>
        <end position="29"/>
    </location>
</feature>
<dbReference type="Proteomes" id="UP000190435">
    <property type="component" value="Unassembled WGS sequence"/>
</dbReference>
<feature type="transmembrane region" description="Helical" evidence="5">
    <location>
        <begin position="206"/>
        <end position="229"/>
    </location>
</feature>